<feature type="transmembrane region" description="Helical" evidence="2">
    <location>
        <begin position="131"/>
        <end position="153"/>
    </location>
</feature>
<feature type="region of interest" description="Disordered" evidence="1">
    <location>
        <begin position="76"/>
        <end position="101"/>
    </location>
</feature>
<feature type="transmembrane region" description="Helical" evidence="2">
    <location>
        <begin position="160"/>
        <end position="180"/>
    </location>
</feature>
<evidence type="ECO:0000313" key="4">
    <source>
        <dbReference type="Proteomes" id="UP000542813"/>
    </source>
</evidence>
<protein>
    <recommendedName>
        <fullName evidence="5">DUF1700 domain-containing protein</fullName>
    </recommendedName>
</protein>
<sequence>MEEPMLTATQHLRIDRYLGELDGALGALPETERADVVAGVREHIQAALADRGEVTDADVDEVLRALGDPLTIAAEATGDDGVSGGPAVAAPGSGPRQLPLTSRDRTPGLVVALLGAAPVVLTLFAMLGGFFLLPVALIGGWTLLWLSPLWGVGEKLAGTFLLPSFGLVLFSFTFLVTGGGSEVCVSDSPSDGPESAPVCTSNNDAILTPLAAWIILGVLAIAAVVTAVVLVRHGRRRSAELAQSFSTGA</sequence>
<keyword evidence="2" id="KW-1133">Transmembrane helix</keyword>
<evidence type="ECO:0008006" key="5">
    <source>
        <dbReference type="Google" id="ProtNLM"/>
    </source>
</evidence>
<keyword evidence="2" id="KW-0812">Transmembrane</keyword>
<evidence type="ECO:0000313" key="3">
    <source>
        <dbReference type="EMBL" id="MBB5788244.1"/>
    </source>
</evidence>
<dbReference type="AlphaFoldDB" id="A0A7W9GR01"/>
<comment type="caution">
    <text evidence="3">The sequence shown here is derived from an EMBL/GenBank/DDBJ whole genome shotgun (WGS) entry which is preliminary data.</text>
</comment>
<evidence type="ECO:0000256" key="1">
    <source>
        <dbReference type="SAM" id="MobiDB-lite"/>
    </source>
</evidence>
<feature type="transmembrane region" description="Helical" evidence="2">
    <location>
        <begin position="210"/>
        <end position="231"/>
    </location>
</feature>
<name>A0A7W9GR01_9ACTN</name>
<organism evidence="3 4">
    <name type="scientific">Jiangella mangrovi</name>
    <dbReference type="NCBI Taxonomy" id="1524084"/>
    <lineage>
        <taxon>Bacteria</taxon>
        <taxon>Bacillati</taxon>
        <taxon>Actinomycetota</taxon>
        <taxon>Actinomycetes</taxon>
        <taxon>Jiangellales</taxon>
        <taxon>Jiangellaceae</taxon>
        <taxon>Jiangella</taxon>
    </lineage>
</organism>
<dbReference type="Proteomes" id="UP000542813">
    <property type="component" value="Unassembled WGS sequence"/>
</dbReference>
<accession>A0A7W9GR01</accession>
<dbReference type="RefSeq" id="WP_184822802.1">
    <property type="nucleotide sequence ID" value="NZ_JACHMM010000001.1"/>
</dbReference>
<feature type="transmembrane region" description="Helical" evidence="2">
    <location>
        <begin position="106"/>
        <end position="125"/>
    </location>
</feature>
<dbReference type="Pfam" id="PF22564">
    <property type="entry name" value="HAAS"/>
    <property type="match status" value="1"/>
</dbReference>
<dbReference type="EMBL" id="JACHMM010000001">
    <property type="protein sequence ID" value="MBB5788244.1"/>
    <property type="molecule type" value="Genomic_DNA"/>
</dbReference>
<evidence type="ECO:0000256" key="2">
    <source>
        <dbReference type="SAM" id="Phobius"/>
    </source>
</evidence>
<keyword evidence="4" id="KW-1185">Reference proteome</keyword>
<feature type="compositionally biased region" description="Low complexity" evidence="1">
    <location>
        <begin position="85"/>
        <end position="95"/>
    </location>
</feature>
<proteinExistence type="predicted"/>
<reference evidence="3 4" key="1">
    <citation type="submission" date="2020-08" db="EMBL/GenBank/DDBJ databases">
        <title>Sequencing the genomes of 1000 actinobacteria strains.</title>
        <authorList>
            <person name="Klenk H.-P."/>
        </authorList>
    </citation>
    <scope>NUCLEOTIDE SEQUENCE [LARGE SCALE GENOMIC DNA]</scope>
    <source>
        <strain evidence="3 4">DSM 102122</strain>
    </source>
</reference>
<gene>
    <name evidence="3" type="ORF">HD601_002819</name>
</gene>
<keyword evidence="2" id="KW-0472">Membrane</keyword>